<reference evidence="1 2" key="1">
    <citation type="journal article" date="2016" name="Nat. Commun.">
        <title>Extremotolerant tardigrade genome and improved radiotolerance of human cultured cells by tardigrade-unique protein.</title>
        <authorList>
            <person name="Hashimoto T."/>
            <person name="Horikawa D.D."/>
            <person name="Saito Y."/>
            <person name="Kuwahara H."/>
            <person name="Kozuka-Hata H."/>
            <person name="Shin-I T."/>
            <person name="Minakuchi Y."/>
            <person name="Ohishi K."/>
            <person name="Motoyama A."/>
            <person name="Aizu T."/>
            <person name="Enomoto A."/>
            <person name="Kondo K."/>
            <person name="Tanaka S."/>
            <person name="Hara Y."/>
            <person name="Koshikawa S."/>
            <person name="Sagara H."/>
            <person name="Miura T."/>
            <person name="Yokobori S."/>
            <person name="Miyagawa K."/>
            <person name="Suzuki Y."/>
            <person name="Kubo T."/>
            <person name="Oyama M."/>
            <person name="Kohara Y."/>
            <person name="Fujiyama A."/>
            <person name="Arakawa K."/>
            <person name="Katayama T."/>
            <person name="Toyoda A."/>
            <person name="Kunieda T."/>
        </authorList>
    </citation>
    <scope>NUCLEOTIDE SEQUENCE [LARGE SCALE GENOMIC DNA]</scope>
    <source>
        <strain evidence="1 2">YOKOZUNA-1</strain>
    </source>
</reference>
<evidence type="ECO:0000313" key="1">
    <source>
        <dbReference type="EMBL" id="GAV00814.1"/>
    </source>
</evidence>
<proteinExistence type="predicted"/>
<protein>
    <submittedName>
        <fullName evidence="1">Uncharacterized protein</fullName>
    </submittedName>
</protein>
<evidence type="ECO:0000313" key="2">
    <source>
        <dbReference type="Proteomes" id="UP000186922"/>
    </source>
</evidence>
<organism evidence="1 2">
    <name type="scientific">Ramazzottius varieornatus</name>
    <name type="common">Water bear</name>
    <name type="synonym">Tardigrade</name>
    <dbReference type="NCBI Taxonomy" id="947166"/>
    <lineage>
        <taxon>Eukaryota</taxon>
        <taxon>Metazoa</taxon>
        <taxon>Ecdysozoa</taxon>
        <taxon>Tardigrada</taxon>
        <taxon>Eutardigrada</taxon>
        <taxon>Parachela</taxon>
        <taxon>Hypsibioidea</taxon>
        <taxon>Ramazzottiidae</taxon>
        <taxon>Ramazzottius</taxon>
    </lineage>
</organism>
<dbReference type="Proteomes" id="UP000186922">
    <property type="component" value="Unassembled WGS sequence"/>
</dbReference>
<comment type="caution">
    <text evidence="1">The sequence shown here is derived from an EMBL/GenBank/DDBJ whole genome shotgun (WGS) entry which is preliminary data.</text>
</comment>
<dbReference type="AlphaFoldDB" id="A0A1D1VPG0"/>
<gene>
    <name evidence="1" type="primary">RvY_11610-1</name>
    <name evidence="1" type="synonym">RvY_11610.1</name>
    <name evidence="1" type="ORF">RvY_11610</name>
</gene>
<dbReference type="EMBL" id="BDGG01000006">
    <property type="protein sequence ID" value="GAV00814.1"/>
    <property type="molecule type" value="Genomic_DNA"/>
</dbReference>
<dbReference type="OrthoDB" id="7433202at2759"/>
<sequence length="239" mass="26351">MLWDTPPVESSSRALLEQSLPTEKARLYAVSTKESGAWLNALPVSTLGNRLDDNSFKISVGLRLGAKLCETHICRCGTKVDSTVRHGLACKHSAGGHSRHDALNDIIHRALTSCQVHNVREPNGLMHDGNMRPDGLTLVPWYQGKALAWDVAVVDTLAQTYLQGSTNQVGYTANQAEEKKRKYEELEGRYLFCPVGFETYGVFGNEARELVEKIGKKVAARTGKPRSLSFLKQKISIGN</sequence>
<keyword evidence="2" id="KW-1185">Reference proteome</keyword>
<name>A0A1D1VPG0_RAMVA</name>
<accession>A0A1D1VPG0</accession>